<dbReference type="GO" id="GO:0003899">
    <property type="term" value="F:DNA-directed RNA polymerase activity"/>
    <property type="evidence" value="ECO:0007669"/>
    <property type="project" value="UniProtKB-EC"/>
</dbReference>
<keyword evidence="5" id="KW-0240">DNA-directed RNA polymerase</keyword>
<evidence type="ECO:0000256" key="12">
    <source>
        <dbReference type="ARBA" id="ARBA00023163"/>
    </source>
</evidence>
<dbReference type="GO" id="GO:0000428">
    <property type="term" value="C:DNA-directed RNA polymerase complex"/>
    <property type="evidence" value="ECO:0007669"/>
    <property type="project" value="UniProtKB-KW"/>
</dbReference>
<gene>
    <name evidence="16" type="primary">rpoBa</name>
</gene>
<dbReference type="GO" id="GO:0032549">
    <property type="term" value="F:ribonucleoside binding"/>
    <property type="evidence" value="ECO:0007669"/>
    <property type="project" value="InterPro"/>
</dbReference>
<evidence type="ECO:0000256" key="2">
    <source>
        <dbReference type="ARBA" id="ARBA00004229"/>
    </source>
</evidence>
<dbReference type="GO" id="GO:0003677">
    <property type="term" value="F:DNA binding"/>
    <property type="evidence" value="ECO:0007669"/>
    <property type="project" value="InterPro"/>
</dbReference>
<feature type="domain" description="DOD-type homing endonuclease" evidence="15">
    <location>
        <begin position="637"/>
        <end position="760"/>
    </location>
</feature>
<dbReference type="Gene3D" id="2.40.50.100">
    <property type="match status" value="1"/>
</dbReference>
<dbReference type="GO" id="GO:0009507">
    <property type="term" value="C:chloroplast"/>
    <property type="evidence" value="ECO:0007669"/>
    <property type="project" value="UniProtKB-SubCell"/>
</dbReference>
<dbReference type="AlphaFoldDB" id="A0A6C0RX82"/>
<dbReference type="InterPro" id="IPR007641">
    <property type="entry name" value="RNA_pol_Rpb2_7"/>
</dbReference>
<evidence type="ECO:0000256" key="11">
    <source>
        <dbReference type="ARBA" id="ARBA00023000"/>
    </source>
</evidence>
<proteinExistence type="inferred from homology"/>
<dbReference type="PANTHER" id="PTHR20856">
    <property type="entry name" value="DNA-DIRECTED RNA POLYMERASE I SUBUNIT 2"/>
    <property type="match status" value="1"/>
</dbReference>
<keyword evidence="10" id="KW-0068">Autocatalytic cleavage</keyword>
<dbReference type="SUPFAM" id="SSF51294">
    <property type="entry name" value="Hedgehog/intein (Hint) domain"/>
    <property type="match status" value="1"/>
</dbReference>
<reference evidence="16" key="1">
    <citation type="journal article" date="2019" name="Front. Microbiol.">
        <title>Evolutionary Analysis of Unicellular Species in Chlamydomonadales Through Chloroplast Genome Comparison With the Colonial Volvocine Algae.</title>
        <authorList>
            <person name="Hu Y."/>
            <person name="Xing W."/>
            <person name="Song H."/>
            <person name="Zhu H."/>
            <person name="Liu G."/>
            <person name="Hu Z."/>
        </authorList>
    </citation>
    <scope>NUCLEOTIDE SEQUENCE</scope>
</reference>
<comment type="subunit">
    <text evidence="13">In plastids the minimal PEP RNA polymerase catalytic core is composed of four subunits: alpha, beta, beta', and beta''. When a (nuclear-encoded) sigma factor is associated with the core the holoenzyme is formed, which can initiate transcription.</text>
</comment>
<evidence type="ECO:0000256" key="13">
    <source>
        <dbReference type="ARBA" id="ARBA00026088"/>
    </source>
</evidence>
<evidence type="ECO:0000256" key="3">
    <source>
        <dbReference type="ARBA" id="ARBA00006835"/>
    </source>
</evidence>
<dbReference type="Pfam" id="PF00562">
    <property type="entry name" value="RNA_pol_Rpb2_6"/>
    <property type="match status" value="1"/>
</dbReference>
<dbReference type="GO" id="GO:0006351">
    <property type="term" value="P:DNA-templated transcription"/>
    <property type="evidence" value="ECO:0007669"/>
    <property type="project" value="InterPro"/>
</dbReference>
<evidence type="ECO:0000256" key="6">
    <source>
        <dbReference type="ARBA" id="ARBA00022528"/>
    </source>
</evidence>
<dbReference type="InterPro" id="IPR037033">
    <property type="entry name" value="DNA-dir_RNAP_su2_hyb_sf"/>
</dbReference>
<dbReference type="InterPro" id="IPR007121">
    <property type="entry name" value="RNA_pol_bsu_CS"/>
</dbReference>
<organism evidence="16">
    <name type="scientific">Colemanosphaera charkowiensis</name>
    <dbReference type="NCBI Taxonomy" id="51706"/>
    <lineage>
        <taxon>Eukaryota</taxon>
        <taxon>Viridiplantae</taxon>
        <taxon>Chlorophyta</taxon>
        <taxon>core chlorophytes</taxon>
        <taxon>Chlorophyceae</taxon>
        <taxon>CS clade</taxon>
        <taxon>Chlamydomonadales</taxon>
        <taxon>Volvocaceae</taxon>
        <taxon>Colemanosphaera</taxon>
    </lineage>
</organism>
<accession>A0A6C0RX82</accession>
<dbReference type="InterPro" id="IPR014724">
    <property type="entry name" value="RNA_pol_RPB2_OB-fold"/>
</dbReference>
<dbReference type="InterPro" id="IPR003587">
    <property type="entry name" value="Hint_dom_N"/>
</dbReference>
<keyword evidence="9" id="KW-0548">Nucleotidyltransferase</keyword>
<comment type="subcellular location">
    <subcellularLocation>
        <location evidence="2">Plastid</location>
        <location evidence="2">Chloroplast</location>
    </subcellularLocation>
</comment>
<keyword evidence="11" id="KW-0651">Protein splicing</keyword>
<dbReference type="CDD" id="cd00081">
    <property type="entry name" value="Hint"/>
    <property type="match status" value="1"/>
</dbReference>
<evidence type="ECO:0000256" key="4">
    <source>
        <dbReference type="ARBA" id="ARBA00012418"/>
    </source>
</evidence>
<dbReference type="Gene3D" id="3.90.1800.10">
    <property type="entry name" value="RNA polymerase alpha subunit dimerisation domain"/>
    <property type="match status" value="1"/>
</dbReference>
<dbReference type="PROSITE" id="PS50819">
    <property type="entry name" value="INTEIN_ENDONUCLEASE"/>
    <property type="match status" value="1"/>
</dbReference>
<protein>
    <recommendedName>
        <fullName evidence="4">DNA-directed RNA polymerase</fullName>
        <ecNumber evidence="4">2.7.7.6</ecNumber>
    </recommendedName>
    <alternativeName>
        <fullName evidence="14">PEP</fullName>
    </alternativeName>
</protein>
<dbReference type="InterPro" id="IPR036844">
    <property type="entry name" value="Hint_dom_sf"/>
</dbReference>
<dbReference type="Gene3D" id="3.10.28.10">
    <property type="entry name" value="Homing endonucleases"/>
    <property type="match status" value="1"/>
</dbReference>
<keyword evidence="6" id="KW-0150">Chloroplast</keyword>
<dbReference type="InterPro" id="IPR015712">
    <property type="entry name" value="DNA-dir_RNA_pol_su2"/>
</dbReference>
<dbReference type="EC" id="2.7.7.6" evidence="4"/>
<evidence type="ECO:0000313" key="16">
    <source>
        <dbReference type="EMBL" id="QIA47042.1"/>
    </source>
</evidence>
<evidence type="ECO:0000259" key="15">
    <source>
        <dbReference type="PROSITE" id="PS50819"/>
    </source>
</evidence>
<comment type="function">
    <text evidence="1">DNA-dependent RNA polymerase catalyzes the transcription of DNA into RNA using the four ribonucleoside triphosphates as substrates.</text>
</comment>
<evidence type="ECO:0000256" key="8">
    <source>
        <dbReference type="ARBA" id="ARBA00022679"/>
    </source>
</evidence>
<dbReference type="InterPro" id="IPR027434">
    <property type="entry name" value="Homing_endonucl"/>
</dbReference>
<dbReference type="PROSITE" id="PS01166">
    <property type="entry name" value="RNA_POL_BETA"/>
    <property type="match status" value="1"/>
</dbReference>
<name>A0A6C0RX82_9CHLO</name>
<dbReference type="Gene3D" id="2.40.50.150">
    <property type="match status" value="1"/>
</dbReference>
<dbReference type="InterPro" id="IPR004042">
    <property type="entry name" value="Intein_endonuc_central"/>
</dbReference>
<evidence type="ECO:0000256" key="7">
    <source>
        <dbReference type="ARBA" id="ARBA00022640"/>
    </source>
</evidence>
<evidence type="ECO:0000256" key="5">
    <source>
        <dbReference type="ARBA" id="ARBA00022478"/>
    </source>
</evidence>
<dbReference type="Pfam" id="PF04560">
    <property type="entry name" value="RNA_pol_Rpb2_7"/>
    <property type="match status" value="1"/>
</dbReference>
<comment type="similarity">
    <text evidence="3">Belongs to the RNA polymerase beta chain family.</text>
</comment>
<keyword evidence="7 16" id="KW-0934">Plastid</keyword>
<evidence type="ECO:0000256" key="9">
    <source>
        <dbReference type="ARBA" id="ARBA00022695"/>
    </source>
</evidence>
<dbReference type="InterPro" id="IPR006141">
    <property type="entry name" value="Intein_N"/>
</dbReference>
<dbReference type="Gene3D" id="2.40.270.10">
    <property type="entry name" value="DNA-directed RNA polymerase, subunit 2, domain 6"/>
    <property type="match status" value="2"/>
</dbReference>
<keyword evidence="8" id="KW-0808">Transferase</keyword>
<dbReference type="Gene3D" id="2.170.16.10">
    <property type="entry name" value="Hedgehog/Intein (Hint) domain"/>
    <property type="match status" value="1"/>
</dbReference>
<dbReference type="InterPro" id="IPR007120">
    <property type="entry name" value="DNA-dir_RNAP_su2_dom"/>
</dbReference>
<dbReference type="GO" id="GO:0016539">
    <property type="term" value="P:intein-mediated protein splicing"/>
    <property type="evidence" value="ECO:0007669"/>
    <property type="project" value="InterPro"/>
</dbReference>
<dbReference type="SMART" id="SM00306">
    <property type="entry name" value="HintN"/>
    <property type="match status" value="1"/>
</dbReference>
<dbReference type="SUPFAM" id="SSF64484">
    <property type="entry name" value="beta and beta-prime subunits of DNA dependent RNA-polymerase"/>
    <property type="match status" value="2"/>
</dbReference>
<geneLocation type="plastid" evidence="16"/>
<evidence type="ECO:0000256" key="10">
    <source>
        <dbReference type="ARBA" id="ARBA00022813"/>
    </source>
</evidence>
<dbReference type="PROSITE" id="PS50817">
    <property type="entry name" value="INTEIN_N_TER"/>
    <property type="match status" value="1"/>
</dbReference>
<keyword evidence="12" id="KW-0804">Transcription</keyword>
<evidence type="ECO:0000256" key="1">
    <source>
        <dbReference type="ARBA" id="ARBA00004026"/>
    </source>
</evidence>
<evidence type="ECO:0000256" key="14">
    <source>
        <dbReference type="ARBA" id="ARBA00032782"/>
    </source>
</evidence>
<dbReference type="EMBL" id="MH511733">
    <property type="protein sequence ID" value="QIA47042.1"/>
    <property type="molecule type" value="Genomic_DNA"/>
</dbReference>
<sequence>MSNNIYLREHKKKVDNKINKIKSIIRNNVNLDLLYKSNKKIYYYKNNSIPNNLVCDTIKNSNTLIKLSSEYNTNTTHFKKTSLKKLEPKLSCIGSRKANTKLVKPTYVQNSFSKLVLKYNLETFHRSNQDTCLIQKPAVKEGDWIQTGDLLADCASSVGGELAIGHNIIVAYMPWEGYNYEDAILINERLVYEDIYTSIHIERYEVLTKDTKLGSEQITREIPDTTENEISHLDKNGIAKIGCWVEEGDILVGKVTPFNIKTLTPQQKLLYKIFDKELSPTKDSSLRAPKGIKANVINVNILAQQKIGLNPKDKKNKKVTSKKAKPTKQTTRKFQNYAPSYVHIYLAEKRKMQVGDKMAGRHGNKGIVSCILPRQDMPFLPDGTCVDIVLNPLGVPSRMNVGQIYECLLGLAGRYLGEHYKIPPFDEMYGADASRSFVLSKLYDARKKTCLKWLFDPNHPGKIRLFDGRTSQCFDQTVTVGIAYVLKLVHMVDDKMHCLTPDHDVLTSDGWCPIGEITIHDHVATLNRTTGELVYQKPTEIFHYPNYKGSLYHVKNANLDLLTTLNHRMLVRKGNINGASCTNYQLIEAKEIIGKHYRYLKTANWPKKTYQFVLPSIISNSFLVPEKKVDMDAWLTFFGLWLGENCASIYKNISLAQNKQCVKAILQDAVKTLGYNYRIVDDKLTIQDKQLWSYLKQLSVGAPNKSLPSWVWELSQEQAQLLLHSMCLGDGTWQETSMSYYTSSINLADDVMRLALHAGYSSNKYLFMPKGTVTNANGIYNNHPIISNYDMWRISIIKKNNNPAVNHGHYRTQNCQKEEILSYEGPVYCLSVPNEVFYVRRNGLPVWTGNSRSTGPYSLVTQQPLRGRSKQGGQRLGEMEVWAIEGYGAAFILSEMLTIKSDDMTGRQNLWKNLIENKDISLGSPESFKVLVCELQALCLDIGLFRKNVNKQKVTTHQTNSTPNLIEIDSLLRLA</sequence>
<dbReference type="GO" id="GO:0004519">
    <property type="term" value="F:endonuclease activity"/>
    <property type="evidence" value="ECO:0007669"/>
    <property type="project" value="InterPro"/>
</dbReference>